<dbReference type="GO" id="GO:0072344">
    <property type="term" value="P:rescue of stalled ribosome"/>
    <property type="evidence" value="ECO:0007669"/>
    <property type="project" value="TreeGrafter"/>
</dbReference>
<feature type="region of interest" description="Disordered" evidence="1">
    <location>
        <begin position="667"/>
        <end position="694"/>
    </location>
</feature>
<evidence type="ECO:0000313" key="3">
    <source>
        <dbReference type="EMBL" id="MBU2689523.1"/>
    </source>
</evidence>
<feature type="region of interest" description="Disordered" evidence="1">
    <location>
        <begin position="509"/>
        <end position="544"/>
    </location>
</feature>
<dbReference type="PANTHER" id="PTHR15239:SF6">
    <property type="entry name" value="RIBOSOME QUALITY CONTROL COMPLEX SUBUNIT NEMF"/>
    <property type="match status" value="1"/>
</dbReference>
<dbReference type="AlphaFoldDB" id="A0A948RR75"/>
<dbReference type="Pfam" id="PF05670">
    <property type="entry name" value="NFACT-R_1"/>
    <property type="match status" value="1"/>
</dbReference>
<feature type="compositionally biased region" description="Low complexity" evidence="1">
    <location>
        <begin position="672"/>
        <end position="685"/>
    </location>
</feature>
<dbReference type="GO" id="GO:0000049">
    <property type="term" value="F:tRNA binding"/>
    <property type="evidence" value="ECO:0007669"/>
    <property type="project" value="TreeGrafter"/>
</dbReference>
<organism evidence="3 4">
    <name type="scientific">Eiseniibacteriota bacterium</name>
    <dbReference type="NCBI Taxonomy" id="2212470"/>
    <lineage>
        <taxon>Bacteria</taxon>
        <taxon>Candidatus Eiseniibacteriota</taxon>
    </lineage>
</organism>
<name>A0A948RR75_UNCEI</name>
<comment type="caution">
    <text evidence="3">The sequence shown here is derived from an EMBL/GenBank/DDBJ whole genome shotgun (WGS) entry which is preliminary data.</text>
</comment>
<sequence>MDAAALSILAEALNRRLAGDTAVSALLLPVPRRALLRLQSASDTSEEKDDIDFIIDLHPSHPAVWIEPFRHHPNPDPLAETLTDWLIGRTLLSIAAVPWDRTLTLRLSPQPSDDGGPGLLRCDLFGSTPRLVLLDENGNVQYRCPGGSDTGSPDHDPGPAESGVDADRIRFLDPLALESAPDAVKAELETGPPFQSSDIKFLTEYLTYTLKGCTDPMAREILHRAEESGILIKEVLQGLIKDFEQAQKAGPPNLHLYLPDESRRGESPPESPLGFLSPFELRHLSAPHLSDRHATGQAALGHREDEAILQAGRWGRHLEKRTVDQLLQQRRIQIMRSLQQSLTRLAKKLLEENKRGEATGSWRQWAQALLIHKQMIKRGSRMALLPDPMNPAEELMIPLDPTRNVPENADDYFRKAGREDRARPLREKRLACVEAVVTHLAMGEAVQGSRSWKRWLEQGDKLFPEAESKPPVTQDLRVKWQRLRSQLLPLLEAPGSQGPLEELTYRLLPASAEGRSPGGREGGRPASRRAGPKKTGAQRPESSGFHPRRFILAEGWIVLVGRSNQENDFLTHHLARSDDLWFHADHAAGSHVVLQRAGRKDNPSIRAMEEAASIAARYSKAHHSGKVPVTYTLKKFVRKPRKAPAGLALCTQTKTILVSPATEDWLKEHQAADSASKPGSSDPSSTTRFPGRQL</sequence>
<evidence type="ECO:0000259" key="2">
    <source>
        <dbReference type="Pfam" id="PF05670"/>
    </source>
</evidence>
<feature type="region of interest" description="Disordered" evidence="1">
    <location>
        <begin position="142"/>
        <end position="164"/>
    </location>
</feature>
<proteinExistence type="predicted"/>
<evidence type="ECO:0000256" key="1">
    <source>
        <dbReference type="SAM" id="MobiDB-lite"/>
    </source>
</evidence>
<dbReference type="InterPro" id="IPR008532">
    <property type="entry name" value="NFACT_RNA-bd"/>
</dbReference>
<accession>A0A948RR75</accession>
<gene>
    <name evidence="3" type="ORF">KJ970_01225</name>
</gene>
<dbReference type="PANTHER" id="PTHR15239">
    <property type="entry name" value="NUCLEAR EXPORT MEDIATOR FACTOR NEMF"/>
    <property type="match status" value="1"/>
</dbReference>
<protein>
    <submittedName>
        <fullName evidence="3">DUF814 domain-containing protein</fullName>
    </submittedName>
</protein>
<feature type="domain" description="NFACT RNA-binding" evidence="2">
    <location>
        <begin position="549"/>
        <end position="641"/>
    </location>
</feature>
<dbReference type="EMBL" id="JAHJDP010000011">
    <property type="protein sequence ID" value="MBU2689523.1"/>
    <property type="molecule type" value="Genomic_DNA"/>
</dbReference>
<dbReference type="Proteomes" id="UP000777784">
    <property type="component" value="Unassembled WGS sequence"/>
</dbReference>
<dbReference type="InterPro" id="IPR051608">
    <property type="entry name" value="RQC_Subunit_NEMF"/>
</dbReference>
<reference evidence="3" key="1">
    <citation type="submission" date="2021-05" db="EMBL/GenBank/DDBJ databases">
        <title>Energy efficiency and biological interactions define the core microbiome of deep oligotrophic groundwater.</title>
        <authorList>
            <person name="Mehrshad M."/>
            <person name="Lopez-Fernandez M."/>
            <person name="Bell E."/>
            <person name="Bernier-Latmani R."/>
            <person name="Bertilsson S."/>
            <person name="Dopson M."/>
        </authorList>
    </citation>
    <scope>NUCLEOTIDE SEQUENCE</scope>
    <source>
        <strain evidence="3">Modern_marine.mb.64</strain>
    </source>
</reference>
<dbReference type="GO" id="GO:1990112">
    <property type="term" value="C:RQC complex"/>
    <property type="evidence" value="ECO:0007669"/>
    <property type="project" value="TreeGrafter"/>
</dbReference>
<evidence type="ECO:0000313" key="4">
    <source>
        <dbReference type="Proteomes" id="UP000777784"/>
    </source>
</evidence>
<dbReference type="Gene3D" id="2.30.310.10">
    <property type="entry name" value="ibrinogen binding protein from staphylococcus aureus domain"/>
    <property type="match status" value="1"/>
</dbReference>
<dbReference type="GO" id="GO:0043023">
    <property type="term" value="F:ribosomal large subunit binding"/>
    <property type="evidence" value="ECO:0007669"/>
    <property type="project" value="TreeGrafter"/>
</dbReference>
<dbReference type="Pfam" id="PF05833">
    <property type="entry name" value="NFACT_N"/>
    <property type="match status" value="1"/>
</dbReference>